<dbReference type="EMBL" id="JAGGJU010000011">
    <property type="protein sequence ID" value="MBP1852498.1"/>
    <property type="molecule type" value="Genomic_DNA"/>
</dbReference>
<evidence type="ECO:0000313" key="2">
    <source>
        <dbReference type="Proteomes" id="UP000759443"/>
    </source>
</evidence>
<name>A0ABS4E3I6_9HYPH</name>
<proteinExistence type="predicted"/>
<organism evidence="1 2">
    <name type="scientific">Rhizobium halophytocola</name>
    <dbReference type="NCBI Taxonomy" id="735519"/>
    <lineage>
        <taxon>Bacteria</taxon>
        <taxon>Pseudomonadati</taxon>
        <taxon>Pseudomonadota</taxon>
        <taxon>Alphaproteobacteria</taxon>
        <taxon>Hyphomicrobiales</taxon>
        <taxon>Rhizobiaceae</taxon>
        <taxon>Rhizobium/Agrobacterium group</taxon>
        <taxon>Rhizobium</taxon>
    </lineage>
</organism>
<dbReference type="InterPro" id="IPR038225">
    <property type="entry name" value="TagF_sf"/>
</dbReference>
<sequence>MPEFAMMAPGLAYGWYGKVPCVGDFVRQGLSPHFIGAWDTWLQELLVAGRKAEGERWRDCYLTAPIWRFALSAGTCGPRTAVGIMMPSVDRVGRQFPLCIAIEVDAPAWIAYQAVEPSFAALEEAALAMLEDDAPLSLLEGALAKIAPPLLPTQPHMTRMGTATALVGEGTPAQALAGLAAAAPATLWVAALDGVNRVLLTPQMPSGSEGARTLFDANAALWSPDAQENRE</sequence>
<dbReference type="Pfam" id="PF09867">
    <property type="entry name" value="TagF_N"/>
    <property type="match status" value="1"/>
</dbReference>
<evidence type="ECO:0000313" key="1">
    <source>
        <dbReference type="EMBL" id="MBP1852498.1"/>
    </source>
</evidence>
<protein>
    <submittedName>
        <fullName evidence="1">Type VI secretion system protein ImpM</fullName>
    </submittedName>
</protein>
<dbReference type="InterPro" id="IPR017748">
    <property type="entry name" value="TagF"/>
</dbReference>
<comment type="caution">
    <text evidence="1">The sequence shown here is derived from an EMBL/GenBank/DDBJ whole genome shotgun (WGS) entry which is preliminary data.</text>
</comment>
<dbReference type="NCBIfam" id="TIGR03373">
    <property type="entry name" value="VI_minor_4"/>
    <property type="match status" value="1"/>
</dbReference>
<reference evidence="1 2" key="1">
    <citation type="submission" date="2021-03" db="EMBL/GenBank/DDBJ databases">
        <title>Genomic Encyclopedia of Type Strains, Phase IV (KMG-IV): sequencing the most valuable type-strain genomes for metagenomic binning, comparative biology and taxonomic classification.</title>
        <authorList>
            <person name="Goeker M."/>
        </authorList>
    </citation>
    <scope>NUCLEOTIDE SEQUENCE [LARGE SCALE GENOMIC DNA]</scope>
    <source>
        <strain evidence="1 2">DSM 21600</strain>
    </source>
</reference>
<dbReference type="Gene3D" id="3.40.1730.10">
    <property type="entry name" value="pa0076 domain"/>
    <property type="match status" value="1"/>
</dbReference>
<keyword evidence="2" id="KW-1185">Reference proteome</keyword>
<gene>
    <name evidence="1" type="ORF">J2Z17_003955</name>
</gene>
<dbReference type="RefSeq" id="WP_209947336.1">
    <property type="nucleotide sequence ID" value="NZ_JAGGJU010000011.1"/>
</dbReference>
<dbReference type="Proteomes" id="UP000759443">
    <property type="component" value="Unassembled WGS sequence"/>
</dbReference>
<accession>A0ABS4E3I6</accession>